<dbReference type="NCBIfam" id="NF002677">
    <property type="entry name" value="PRK02406.1"/>
    <property type="match status" value="1"/>
</dbReference>
<gene>
    <name evidence="2" type="primary">dinB</name>
    <name evidence="5" type="ORF">Q4T40_17435</name>
</gene>
<feature type="binding site" evidence="2">
    <location>
        <position position="103"/>
    </location>
    <ligand>
        <name>Mg(2+)</name>
        <dbReference type="ChEBI" id="CHEBI:18420"/>
    </ligand>
</feature>
<dbReference type="Pfam" id="PF00817">
    <property type="entry name" value="IMS"/>
    <property type="match status" value="1"/>
</dbReference>
<dbReference type="Gene3D" id="3.40.1170.60">
    <property type="match status" value="1"/>
</dbReference>
<evidence type="ECO:0000256" key="1">
    <source>
        <dbReference type="ARBA" id="ARBA00010945"/>
    </source>
</evidence>
<comment type="function">
    <text evidence="2">Poorly processive, error-prone DNA polymerase involved in untargeted mutagenesis. Copies undamaged DNA at stalled replication forks, which arise in vivo from mismatched or misaligned primer ends. These misaligned primers can be extended by PolIV. Exhibits no 3'-5' exonuclease (proofreading) activity. May be involved in translesional synthesis, in conjunction with the beta clamp from PolIII.</text>
</comment>
<dbReference type="PROSITE" id="PS50173">
    <property type="entry name" value="UMUC"/>
    <property type="match status" value="1"/>
</dbReference>
<feature type="site" description="Substrate discrimination" evidence="2">
    <location>
        <position position="14"/>
    </location>
</feature>
<dbReference type="NCBIfam" id="NF002751">
    <property type="entry name" value="PRK02794.1"/>
    <property type="match status" value="1"/>
</dbReference>
<keyword evidence="2" id="KW-0515">Mutator protein</keyword>
<dbReference type="Gene3D" id="3.30.1490.100">
    <property type="entry name" value="DNA polymerase, Y-family, little finger domain"/>
    <property type="match status" value="1"/>
</dbReference>
<feature type="binding site" evidence="2">
    <location>
        <position position="9"/>
    </location>
    <ligand>
        <name>Mg(2+)</name>
        <dbReference type="ChEBI" id="CHEBI:18420"/>
    </ligand>
</feature>
<evidence type="ECO:0000256" key="3">
    <source>
        <dbReference type="SAM" id="MobiDB-lite"/>
    </source>
</evidence>
<dbReference type="PANTHER" id="PTHR11076">
    <property type="entry name" value="DNA REPAIR POLYMERASE UMUC / TRANSFERASE FAMILY MEMBER"/>
    <property type="match status" value="1"/>
</dbReference>
<feature type="region of interest" description="Disordered" evidence="3">
    <location>
        <begin position="223"/>
        <end position="242"/>
    </location>
</feature>
<feature type="compositionally biased region" description="Basic and acidic residues" evidence="3">
    <location>
        <begin position="223"/>
        <end position="241"/>
    </location>
</feature>
<name>A0ABU3P1V1_9FIRM</name>
<dbReference type="SUPFAM" id="SSF56672">
    <property type="entry name" value="DNA/RNA polymerases"/>
    <property type="match status" value="1"/>
</dbReference>
<evidence type="ECO:0000313" key="6">
    <source>
        <dbReference type="Proteomes" id="UP001254848"/>
    </source>
</evidence>
<accession>A0ABU3P1V1</accession>
<dbReference type="RefSeq" id="WP_413781484.1">
    <property type="nucleotide sequence ID" value="NZ_JAUOZS010000001.1"/>
</dbReference>
<comment type="subcellular location">
    <subcellularLocation>
        <location evidence="2">Cytoplasm</location>
    </subcellularLocation>
</comment>
<comment type="subunit">
    <text evidence="2">Monomer.</text>
</comment>
<dbReference type="EMBL" id="JAUOZS010000001">
    <property type="protein sequence ID" value="MDT8903022.1"/>
    <property type="molecule type" value="Genomic_DNA"/>
</dbReference>
<keyword evidence="2" id="KW-0234">DNA repair</keyword>
<keyword evidence="2" id="KW-0227">DNA damage</keyword>
<keyword evidence="2" id="KW-0479">Metal-binding</keyword>
<keyword evidence="2" id="KW-0238">DNA-binding</keyword>
<dbReference type="Proteomes" id="UP001254848">
    <property type="component" value="Unassembled WGS sequence"/>
</dbReference>
<proteinExistence type="inferred from homology"/>
<reference evidence="5 6" key="1">
    <citation type="submission" date="2023-07" db="EMBL/GenBank/DDBJ databases">
        <title>The novel representative of Negativicutes class, Anaeroselena agilis gen. nov. sp. nov.</title>
        <authorList>
            <person name="Prokofeva M.I."/>
            <person name="Elcheninov A.G."/>
            <person name="Klyukina A."/>
            <person name="Kublanov I.V."/>
            <person name="Frolov E.N."/>
            <person name="Podosokorskaya O.A."/>
        </authorList>
    </citation>
    <scope>NUCLEOTIDE SEQUENCE [LARGE SCALE GENOMIC DNA]</scope>
    <source>
        <strain evidence="5 6">4137-cl</strain>
    </source>
</reference>
<keyword evidence="6" id="KW-1185">Reference proteome</keyword>
<feature type="active site" evidence="2">
    <location>
        <position position="104"/>
    </location>
</feature>
<dbReference type="Gene3D" id="3.30.70.270">
    <property type="match status" value="1"/>
</dbReference>
<dbReference type="InterPro" id="IPR043128">
    <property type="entry name" value="Rev_trsase/Diguanyl_cyclase"/>
</dbReference>
<keyword evidence="2 5" id="KW-0808">Transferase</keyword>
<keyword evidence="2" id="KW-0235">DNA replication</keyword>
<dbReference type="InterPro" id="IPR022880">
    <property type="entry name" value="DNApol_IV"/>
</dbReference>
<keyword evidence="2" id="KW-0239">DNA-directed DNA polymerase</keyword>
<keyword evidence="2 5" id="KW-0548">Nucleotidyltransferase</keyword>
<sequence>MQRWIIHVDMDAFFAAVEQRDDPALRGRPVVVGGVGPRGVVSTASYEARRFGVHSAMPMSEARRLCPHAVFMPGDHRKYTRVAGEIRAILAAFSPLVEPLSLDEAFLDASGMEWLYKDPKDIAAAIKAKIRDELALTASAGVAPNKFLAKLASDWGKPDGLVVVRHDEIAAFLRAMPVSRLWGAGEKTVALLKGIGINTIGQLADADEVILRRHFGQQAGEMRRLARGEDDRPVVPEHEPKSIGNEVTFDEDLRSRDDIGTCLLALSQKVGRRLRQAGYAGRTVTVKIRFGSFRTITRSRTLGEATLLGDTIYETAQAIMADIELAEGVRLLGVTLSNLQVYGSQTSLFATDDDKKLKASVAVDHLKDKFGEGAITRGRLMPKKEK</sequence>
<dbReference type="InterPro" id="IPR017961">
    <property type="entry name" value="DNA_pol_Y-fam_little_finger"/>
</dbReference>
<dbReference type="NCBIfam" id="NF003015">
    <property type="entry name" value="PRK03858.1"/>
    <property type="match status" value="1"/>
</dbReference>
<comment type="caution">
    <text evidence="5">The sequence shown here is derived from an EMBL/GenBank/DDBJ whole genome shotgun (WGS) entry which is preliminary data.</text>
</comment>
<comment type="similarity">
    <text evidence="1 2">Belongs to the DNA polymerase type-Y family.</text>
</comment>
<dbReference type="InterPro" id="IPR036775">
    <property type="entry name" value="DNA_pol_Y-fam_lit_finger_sf"/>
</dbReference>
<evidence type="ECO:0000259" key="4">
    <source>
        <dbReference type="PROSITE" id="PS50173"/>
    </source>
</evidence>
<organism evidence="5 6">
    <name type="scientific">Anaeroselena agilis</name>
    <dbReference type="NCBI Taxonomy" id="3063788"/>
    <lineage>
        <taxon>Bacteria</taxon>
        <taxon>Bacillati</taxon>
        <taxon>Bacillota</taxon>
        <taxon>Negativicutes</taxon>
        <taxon>Acetonemataceae</taxon>
        <taxon>Anaeroselena</taxon>
    </lineage>
</organism>
<dbReference type="NCBIfam" id="NF002882">
    <property type="entry name" value="PRK03348.1"/>
    <property type="match status" value="1"/>
</dbReference>
<dbReference type="NCBIfam" id="NF010731">
    <property type="entry name" value="PRK14133.1"/>
    <property type="match status" value="1"/>
</dbReference>
<comment type="cofactor">
    <cofactor evidence="2">
        <name>Mg(2+)</name>
        <dbReference type="ChEBI" id="CHEBI:18420"/>
    </cofactor>
    <text evidence="2">Binds 2 magnesium ions per subunit.</text>
</comment>
<dbReference type="HAMAP" id="MF_01113">
    <property type="entry name" value="DNApol_IV"/>
    <property type="match status" value="1"/>
</dbReference>
<dbReference type="PANTHER" id="PTHR11076:SF33">
    <property type="entry name" value="DNA POLYMERASE KAPPA"/>
    <property type="match status" value="1"/>
</dbReference>
<dbReference type="SUPFAM" id="SSF100879">
    <property type="entry name" value="Lesion bypass DNA polymerase (Y-family), little finger domain"/>
    <property type="match status" value="1"/>
</dbReference>
<dbReference type="GO" id="GO:0003887">
    <property type="term" value="F:DNA-directed DNA polymerase activity"/>
    <property type="evidence" value="ECO:0007669"/>
    <property type="project" value="UniProtKB-EC"/>
</dbReference>
<evidence type="ECO:0000313" key="5">
    <source>
        <dbReference type="EMBL" id="MDT8903022.1"/>
    </source>
</evidence>
<evidence type="ECO:0000256" key="2">
    <source>
        <dbReference type="HAMAP-Rule" id="MF_01113"/>
    </source>
</evidence>
<dbReference type="Gene3D" id="1.10.150.20">
    <property type="entry name" value="5' to 3' exonuclease, C-terminal subdomain"/>
    <property type="match status" value="1"/>
</dbReference>
<feature type="domain" description="UmuC" evidence="4">
    <location>
        <begin position="5"/>
        <end position="185"/>
    </location>
</feature>
<dbReference type="InterPro" id="IPR050116">
    <property type="entry name" value="DNA_polymerase-Y"/>
</dbReference>
<comment type="catalytic activity">
    <reaction evidence="2">
        <text>DNA(n) + a 2'-deoxyribonucleoside 5'-triphosphate = DNA(n+1) + diphosphate</text>
        <dbReference type="Rhea" id="RHEA:22508"/>
        <dbReference type="Rhea" id="RHEA-COMP:17339"/>
        <dbReference type="Rhea" id="RHEA-COMP:17340"/>
        <dbReference type="ChEBI" id="CHEBI:33019"/>
        <dbReference type="ChEBI" id="CHEBI:61560"/>
        <dbReference type="ChEBI" id="CHEBI:173112"/>
        <dbReference type="EC" id="2.7.7.7"/>
    </reaction>
</comment>
<protein>
    <recommendedName>
        <fullName evidence="2">DNA polymerase IV</fullName>
        <shortName evidence="2">Pol IV</shortName>
        <ecNumber evidence="2">2.7.7.7</ecNumber>
    </recommendedName>
</protein>
<dbReference type="Pfam" id="PF11799">
    <property type="entry name" value="IMS_C"/>
    <property type="match status" value="1"/>
</dbReference>
<dbReference type="CDD" id="cd03586">
    <property type="entry name" value="PolY_Pol_IV_kappa"/>
    <property type="match status" value="1"/>
</dbReference>
<dbReference type="EC" id="2.7.7.7" evidence="2"/>
<keyword evidence="2" id="KW-0963">Cytoplasm</keyword>
<dbReference type="InterPro" id="IPR001126">
    <property type="entry name" value="UmuC"/>
</dbReference>
<keyword evidence="2" id="KW-0460">Magnesium</keyword>
<dbReference type="InterPro" id="IPR043502">
    <property type="entry name" value="DNA/RNA_pol_sf"/>
</dbReference>